<comment type="subunit">
    <text evidence="11">Homodimer.</text>
</comment>
<feature type="binding site" evidence="11">
    <location>
        <position position="300"/>
    </location>
    <ligand>
        <name>K(+)</name>
        <dbReference type="ChEBI" id="CHEBI:29103"/>
    </ligand>
</feature>
<dbReference type="SUPFAM" id="SSF50978">
    <property type="entry name" value="WD40 repeat-like"/>
    <property type="match status" value="1"/>
</dbReference>
<feature type="binding site" evidence="11">
    <location>
        <position position="254"/>
    </location>
    <ligand>
        <name>K(+)</name>
        <dbReference type="ChEBI" id="CHEBI:29103"/>
    </ligand>
</feature>
<keyword evidence="6 11" id="KW-0418">Kinase</keyword>
<feature type="binding site" evidence="11">
    <location>
        <begin position="259"/>
        <end position="260"/>
    </location>
    <ligand>
        <name>ATP</name>
        <dbReference type="ChEBI" id="CHEBI:30616"/>
    </ligand>
</feature>
<feature type="binding site" evidence="11">
    <location>
        <begin position="223"/>
        <end position="228"/>
    </location>
    <ligand>
        <name>ATP</name>
        <dbReference type="ChEBI" id="CHEBI:30616"/>
    </ligand>
</feature>
<dbReference type="AlphaFoldDB" id="A0AAF0E8C2"/>
<comment type="subcellular location">
    <subcellularLocation>
        <location evidence="11">Cytoplasm</location>
    </subcellularLocation>
    <subcellularLocation>
        <location evidence="11">Nucleus</location>
    </subcellularLocation>
</comment>
<dbReference type="Proteomes" id="UP001220961">
    <property type="component" value="Chromosome 6"/>
</dbReference>
<keyword evidence="11" id="KW-0539">Nucleus</keyword>
<dbReference type="Gene3D" id="2.130.10.10">
    <property type="entry name" value="YVTN repeat-like/Quinoprotein amine dehydrogenase"/>
    <property type="match status" value="1"/>
</dbReference>
<feature type="binding site" evidence="11">
    <location>
        <position position="184"/>
    </location>
    <ligand>
        <name>ATP</name>
        <dbReference type="ChEBI" id="CHEBI:30616"/>
    </ligand>
</feature>
<protein>
    <recommendedName>
        <fullName evidence="11">Ribokinase</fullName>
        <shortName evidence="11">RK</shortName>
        <ecNumber evidence="11">2.7.1.15</ecNumber>
    </recommendedName>
</protein>
<evidence type="ECO:0000313" key="14">
    <source>
        <dbReference type="EMBL" id="WFD20775.1"/>
    </source>
</evidence>
<dbReference type="GO" id="GO:0005737">
    <property type="term" value="C:cytoplasm"/>
    <property type="evidence" value="ECO:0007669"/>
    <property type="project" value="UniProtKB-SubCell"/>
</dbReference>
<keyword evidence="8 11" id="KW-0460">Magnesium</keyword>
<dbReference type="EMBL" id="CP119913">
    <property type="protein sequence ID" value="WFD20775.1"/>
    <property type="molecule type" value="Genomic_DNA"/>
</dbReference>
<comment type="catalytic activity">
    <reaction evidence="11">
        <text>D-ribose + ATP = D-ribose 5-phosphate + ADP + H(+)</text>
        <dbReference type="Rhea" id="RHEA:13697"/>
        <dbReference type="ChEBI" id="CHEBI:15378"/>
        <dbReference type="ChEBI" id="CHEBI:30616"/>
        <dbReference type="ChEBI" id="CHEBI:47013"/>
        <dbReference type="ChEBI" id="CHEBI:78346"/>
        <dbReference type="ChEBI" id="CHEBI:456216"/>
        <dbReference type="EC" id="2.7.1.15"/>
    </reaction>
</comment>
<comment type="function">
    <text evidence="11">Catalyzes the phosphorylation of ribose at O-5 in a reaction requiring ATP and magnesium. The resulting D-ribose-5-phosphate can then be used either for sythesis of nucleotides, histidine, and tryptophan, or as a component of the pentose phosphate pathway.</text>
</comment>
<evidence type="ECO:0000256" key="8">
    <source>
        <dbReference type="ARBA" id="ARBA00022842"/>
    </source>
</evidence>
<dbReference type="SMART" id="SM00320">
    <property type="entry name" value="WD40"/>
    <property type="match status" value="5"/>
</dbReference>
<feature type="binding site" evidence="11">
    <location>
        <position position="295"/>
    </location>
    <ligand>
        <name>K(+)</name>
        <dbReference type="ChEBI" id="CHEBI:29103"/>
    </ligand>
</feature>
<feature type="repeat" description="WD" evidence="12">
    <location>
        <begin position="515"/>
        <end position="558"/>
    </location>
</feature>
<dbReference type="HAMAP" id="MF_01987">
    <property type="entry name" value="Ribokinase"/>
    <property type="match status" value="1"/>
</dbReference>
<dbReference type="GO" id="GO:0046872">
    <property type="term" value="F:metal ion binding"/>
    <property type="evidence" value="ECO:0007669"/>
    <property type="project" value="UniProtKB-KW"/>
</dbReference>
<keyword evidence="1 12" id="KW-0853">WD repeat</keyword>
<evidence type="ECO:0000256" key="6">
    <source>
        <dbReference type="ARBA" id="ARBA00022777"/>
    </source>
</evidence>
<keyword evidence="4" id="KW-0677">Repeat</keyword>
<dbReference type="GO" id="GO:0004747">
    <property type="term" value="F:ribokinase activity"/>
    <property type="evidence" value="ECO:0007669"/>
    <property type="project" value="UniProtKB-UniRule"/>
</dbReference>
<keyword evidence="5 11" id="KW-0547">Nucleotide-binding</keyword>
<dbReference type="PANTHER" id="PTHR10584">
    <property type="entry name" value="SUGAR KINASE"/>
    <property type="match status" value="1"/>
</dbReference>
<comment type="caution">
    <text evidence="11">Lacks conserved residue(s) required for the propagation of feature annotation.</text>
</comment>
<comment type="pathway">
    <text evidence="11">Carbohydrate metabolism; D-ribose degradation; D-ribose 5-phosphate from beta-D-ribopyranose: step 2/2.</text>
</comment>
<comment type="cofactor">
    <cofactor evidence="11">
        <name>Mg(2+)</name>
        <dbReference type="ChEBI" id="CHEBI:18420"/>
    </cofactor>
    <text evidence="11">Requires a divalent cation, most likely magnesium in vivo, as an electrophilic catalyst to aid phosphoryl group transfer. It is the chelate of the metal and the nucleotide that is the actual substrate.</text>
</comment>
<dbReference type="InterPro" id="IPR036322">
    <property type="entry name" value="WD40_repeat_dom_sf"/>
</dbReference>
<feature type="binding site" evidence="11">
    <location>
        <begin position="10"/>
        <end position="12"/>
    </location>
    <ligand>
        <name>substrate</name>
    </ligand>
</feature>
<dbReference type="InterPro" id="IPR001680">
    <property type="entry name" value="WD40_rpt"/>
</dbReference>
<dbReference type="PROSITE" id="PS50082">
    <property type="entry name" value="WD_REPEATS_2"/>
    <property type="match status" value="2"/>
</dbReference>
<keyword evidence="11" id="KW-0963">Cytoplasm</keyword>
<evidence type="ECO:0000256" key="2">
    <source>
        <dbReference type="ARBA" id="ARBA00022679"/>
    </source>
</evidence>
<evidence type="ECO:0000256" key="1">
    <source>
        <dbReference type="ARBA" id="ARBA00022574"/>
    </source>
</evidence>
<dbReference type="InterPro" id="IPR029056">
    <property type="entry name" value="Ribokinase-like"/>
</dbReference>
<dbReference type="GO" id="GO:0019303">
    <property type="term" value="P:D-ribose catabolic process"/>
    <property type="evidence" value="ECO:0007669"/>
    <property type="project" value="UniProtKB-UniRule"/>
</dbReference>
<dbReference type="PANTHER" id="PTHR10584:SF166">
    <property type="entry name" value="RIBOKINASE"/>
    <property type="match status" value="1"/>
</dbReference>
<proteinExistence type="inferred from homology"/>
<evidence type="ECO:0000256" key="5">
    <source>
        <dbReference type="ARBA" id="ARBA00022741"/>
    </source>
</evidence>
<dbReference type="GO" id="GO:0005524">
    <property type="term" value="F:ATP binding"/>
    <property type="evidence" value="ECO:0007669"/>
    <property type="project" value="UniProtKB-UniRule"/>
</dbReference>
<gene>
    <name evidence="14" type="primary">RBK1</name>
    <name evidence="14" type="ORF">MCAP1_003029</name>
</gene>
<dbReference type="Pfam" id="PF00294">
    <property type="entry name" value="PfkB"/>
    <property type="match status" value="1"/>
</dbReference>
<accession>A0AAF0E8C2</accession>
<keyword evidence="7 11" id="KW-0067">ATP-binding</keyword>
<feature type="active site" description="Proton acceptor" evidence="11">
    <location>
        <position position="260"/>
    </location>
</feature>
<dbReference type="InterPro" id="IPR011611">
    <property type="entry name" value="PfkB_dom"/>
</dbReference>
<dbReference type="InterPro" id="IPR019775">
    <property type="entry name" value="WD40_repeat_CS"/>
</dbReference>
<keyword evidence="2 11" id="KW-0808">Transferase</keyword>
<dbReference type="PROSITE" id="PS50294">
    <property type="entry name" value="WD_REPEATS_REGION"/>
    <property type="match status" value="1"/>
</dbReference>
<feature type="domain" description="Carbohydrate kinase PfkB" evidence="13">
    <location>
        <begin position="8"/>
        <end position="306"/>
    </location>
</feature>
<feature type="repeat" description="WD" evidence="12">
    <location>
        <begin position="480"/>
        <end position="514"/>
    </location>
</feature>
<evidence type="ECO:0000256" key="9">
    <source>
        <dbReference type="ARBA" id="ARBA00022958"/>
    </source>
</evidence>
<dbReference type="CDD" id="cd01174">
    <property type="entry name" value="ribokinase"/>
    <property type="match status" value="1"/>
</dbReference>
<keyword evidence="9 11" id="KW-0630">Potassium</keyword>
<feature type="binding site" evidence="11">
    <location>
        <position position="260"/>
    </location>
    <ligand>
        <name>substrate</name>
    </ligand>
</feature>
<evidence type="ECO:0000256" key="4">
    <source>
        <dbReference type="ARBA" id="ARBA00022737"/>
    </source>
</evidence>
<comment type="similarity">
    <text evidence="11">Belongs to the carbohydrate kinase PfkB family. Ribokinase subfamily.</text>
</comment>
<feature type="binding site" evidence="11">
    <location>
        <begin position="38"/>
        <end position="42"/>
    </location>
    <ligand>
        <name>substrate</name>
    </ligand>
</feature>
<evidence type="ECO:0000256" key="10">
    <source>
        <dbReference type="ARBA" id="ARBA00023277"/>
    </source>
</evidence>
<keyword evidence="10 11" id="KW-0119">Carbohydrate metabolism</keyword>
<dbReference type="Pfam" id="PF00400">
    <property type="entry name" value="WD40"/>
    <property type="match status" value="1"/>
</dbReference>
<dbReference type="InterPro" id="IPR015943">
    <property type="entry name" value="WD40/YVTN_repeat-like_dom_sf"/>
</dbReference>
<evidence type="ECO:0000313" key="15">
    <source>
        <dbReference type="Proteomes" id="UP001220961"/>
    </source>
</evidence>
<evidence type="ECO:0000256" key="3">
    <source>
        <dbReference type="ARBA" id="ARBA00022723"/>
    </source>
</evidence>
<feature type="binding site" evidence="11">
    <location>
        <position position="136"/>
    </location>
    <ligand>
        <name>substrate</name>
    </ligand>
</feature>
<dbReference type="PRINTS" id="PR00990">
    <property type="entry name" value="RIBOKINASE"/>
</dbReference>
<organism evidence="14 15">
    <name type="scientific">Malassezia caprae</name>
    <dbReference type="NCBI Taxonomy" id="1381934"/>
    <lineage>
        <taxon>Eukaryota</taxon>
        <taxon>Fungi</taxon>
        <taxon>Dikarya</taxon>
        <taxon>Basidiomycota</taxon>
        <taxon>Ustilaginomycotina</taxon>
        <taxon>Malasseziomycetes</taxon>
        <taxon>Malasseziales</taxon>
        <taxon>Malasseziaceae</taxon>
        <taxon>Malassezia</taxon>
    </lineage>
</organism>
<keyword evidence="3 11" id="KW-0479">Metal-binding</keyword>
<dbReference type="SUPFAM" id="SSF53613">
    <property type="entry name" value="Ribokinase-like"/>
    <property type="match status" value="1"/>
</dbReference>
<dbReference type="InterPro" id="IPR002139">
    <property type="entry name" value="Ribo/fructo_kinase"/>
</dbReference>
<dbReference type="Gene3D" id="3.40.1190.20">
    <property type="match status" value="1"/>
</dbReference>
<reference evidence="14" key="1">
    <citation type="submission" date="2023-03" db="EMBL/GenBank/DDBJ databases">
        <title>Mating type loci evolution in Malassezia.</title>
        <authorList>
            <person name="Coelho M.A."/>
        </authorList>
    </citation>
    <scope>NUCLEOTIDE SEQUENCE</scope>
    <source>
        <strain evidence="14">CBS 10434</strain>
    </source>
</reference>
<feature type="binding site" evidence="11">
    <location>
        <position position="298"/>
    </location>
    <ligand>
        <name>K(+)</name>
        <dbReference type="ChEBI" id="CHEBI:29103"/>
    </ligand>
</feature>
<feature type="binding site" evidence="11">
    <location>
        <position position="304"/>
    </location>
    <ligand>
        <name>K(+)</name>
        <dbReference type="ChEBI" id="CHEBI:29103"/>
    </ligand>
</feature>
<evidence type="ECO:0000256" key="12">
    <source>
        <dbReference type="PROSITE-ProRule" id="PRU00221"/>
    </source>
</evidence>
<comment type="activity regulation">
    <text evidence="11">Activated by a monovalent cation that binds near, but not in, the active site. The most likely occupant of the site in vivo is potassium. Ion binding induces a conformational change that may alter substrate affinity.</text>
</comment>
<dbReference type="InterPro" id="IPR011877">
    <property type="entry name" value="Ribokinase"/>
</dbReference>
<evidence type="ECO:0000256" key="7">
    <source>
        <dbReference type="ARBA" id="ARBA00022840"/>
    </source>
</evidence>
<name>A0AAF0E8C2_9BASI</name>
<sequence>MRCLVRSSVNIDETFQVPHIVRPGETISSSHMWSRPGGKGANVAAALGLAGVDVAMLGAVGRDATWPLDELTKRHVDVSSVHVSDVPTGRAFIQIAADGENSIVLLKGANFAPNDRLDDPTAWLSADVSHLVLQNEIPLATTEAFVRCARTRPHVTTVFNPSPMLTTPELQAFPWDGIDVLIVNEGEAADMHEALTGHAAGAHPAQALAQVPAFASIAWLIVTRGSHGSSAGVQIDGERVWVDIPAGSTTHVVNTTGAGDTFTGYLVSGLMRLTTLSRESVKDVLTRASVAAAMAVEAEGAMESIPPAEAVDSRLGSGDRKLIARLGALRAWDGIAAPRIGLLSSARRATRCAALPNETESGGAARAPLALRRAAVGRQALHASARHRWPYELASHAYLTSFHTDDAPYQLDSGCIPHGYAAPLSASYMHRACAAPGVPQLLAVGDDEGRVHLLDTLVSPDSWEPRALRHSTQPLVDGSLFAMEWRADDAALALGGSDYSVSVWDVERERCLATYDAHRGSPRALAWDPASGGHVLCSGARDGAVYVWDVRQSAPAMHLPSAHGRRTRRRGVAPAVTSVAYLPSGLLCTAGSSTAAVRVWEPRMARAVQSSADVSREMPWNSRSHGVSSLAVAASRGRMYAACTDGCIYVLDTSDVARALPPGEARALWSDAQRLNTLYARLALHEDRFLALGCHSGDVVLWDTHVAHAPADRGGVAGGGHVVPRAHEAQYVSTAHTVRK</sequence>
<feature type="binding site" evidence="11">
    <location>
        <position position="256"/>
    </location>
    <ligand>
        <name>K(+)</name>
        <dbReference type="ChEBI" id="CHEBI:29103"/>
    </ligand>
</feature>
<evidence type="ECO:0000256" key="11">
    <source>
        <dbReference type="HAMAP-Rule" id="MF_03215"/>
    </source>
</evidence>
<evidence type="ECO:0000259" key="13">
    <source>
        <dbReference type="Pfam" id="PF00294"/>
    </source>
</evidence>
<dbReference type="PROSITE" id="PS00678">
    <property type="entry name" value="WD_REPEATS_1"/>
    <property type="match status" value="1"/>
</dbReference>
<dbReference type="GO" id="GO:0005634">
    <property type="term" value="C:nucleus"/>
    <property type="evidence" value="ECO:0007669"/>
    <property type="project" value="UniProtKB-SubCell"/>
</dbReference>
<dbReference type="EC" id="2.7.1.15" evidence="11"/>
<keyword evidence="15" id="KW-1185">Reference proteome</keyword>